<organism evidence="1">
    <name type="scientific">Rhizophora mucronata</name>
    <name type="common">Asiatic mangrove</name>
    <dbReference type="NCBI Taxonomy" id="61149"/>
    <lineage>
        <taxon>Eukaryota</taxon>
        <taxon>Viridiplantae</taxon>
        <taxon>Streptophyta</taxon>
        <taxon>Embryophyta</taxon>
        <taxon>Tracheophyta</taxon>
        <taxon>Spermatophyta</taxon>
        <taxon>Magnoliopsida</taxon>
        <taxon>eudicotyledons</taxon>
        <taxon>Gunneridae</taxon>
        <taxon>Pentapetalae</taxon>
        <taxon>rosids</taxon>
        <taxon>fabids</taxon>
        <taxon>Malpighiales</taxon>
        <taxon>Rhizophoraceae</taxon>
        <taxon>Rhizophora</taxon>
    </lineage>
</organism>
<sequence length="49" mass="5757">MHQKENRKFKCMPYTKNAENAKQLDDYKLPKFTTTPSMDPLHKKMALAS</sequence>
<accession>A0A2P2QGV9</accession>
<reference evidence="1" key="1">
    <citation type="submission" date="2018-02" db="EMBL/GenBank/DDBJ databases">
        <title>Rhizophora mucronata_Transcriptome.</title>
        <authorList>
            <person name="Meera S.P."/>
            <person name="Sreeshan A."/>
            <person name="Augustine A."/>
        </authorList>
    </citation>
    <scope>NUCLEOTIDE SEQUENCE</scope>
    <source>
        <tissue evidence="1">Leaf</tissue>
    </source>
</reference>
<dbReference type="AlphaFoldDB" id="A0A2P2QGV9"/>
<proteinExistence type="predicted"/>
<protein>
    <submittedName>
        <fullName evidence="1">Uncharacterized protein</fullName>
    </submittedName>
</protein>
<dbReference type="EMBL" id="GGEC01085755">
    <property type="protein sequence ID" value="MBX66239.1"/>
    <property type="molecule type" value="Transcribed_RNA"/>
</dbReference>
<evidence type="ECO:0000313" key="1">
    <source>
        <dbReference type="EMBL" id="MBX66239.1"/>
    </source>
</evidence>
<name>A0A2P2QGV9_RHIMU</name>